<dbReference type="EMBL" id="JAMYWD010000004">
    <property type="protein sequence ID" value="KAJ4973232.1"/>
    <property type="molecule type" value="Genomic_DNA"/>
</dbReference>
<dbReference type="InterPro" id="IPR035513">
    <property type="entry name" value="Invertase/methylesterase_inhib"/>
</dbReference>
<name>A0A9Q0KMF9_9MAGN</name>
<organism evidence="8 9">
    <name type="scientific">Protea cynaroides</name>
    <dbReference type="NCBI Taxonomy" id="273540"/>
    <lineage>
        <taxon>Eukaryota</taxon>
        <taxon>Viridiplantae</taxon>
        <taxon>Streptophyta</taxon>
        <taxon>Embryophyta</taxon>
        <taxon>Tracheophyta</taxon>
        <taxon>Spermatophyta</taxon>
        <taxon>Magnoliopsida</taxon>
        <taxon>Proteales</taxon>
        <taxon>Proteaceae</taxon>
        <taxon>Protea</taxon>
    </lineage>
</organism>
<keyword evidence="6" id="KW-0732">Signal</keyword>
<dbReference type="Gene3D" id="1.20.140.40">
    <property type="entry name" value="Invertase/pectin methylesterase inhibitor family protein"/>
    <property type="match status" value="1"/>
</dbReference>
<evidence type="ECO:0000313" key="9">
    <source>
        <dbReference type="Proteomes" id="UP001141806"/>
    </source>
</evidence>
<feature type="chain" id="PRO_5040298432" description="Pectinesterase inhibitor domain-containing protein" evidence="6">
    <location>
        <begin position="25"/>
        <end position="294"/>
    </location>
</feature>
<proteinExistence type="inferred from homology"/>
<evidence type="ECO:0000256" key="6">
    <source>
        <dbReference type="SAM" id="SignalP"/>
    </source>
</evidence>
<keyword evidence="9" id="KW-1185">Reference proteome</keyword>
<dbReference type="InterPro" id="IPR000070">
    <property type="entry name" value="Pectinesterase_cat"/>
</dbReference>
<keyword evidence="4" id="KW-0378">Hydrolase</keyword>
<keyword evidence="5" id="KW-0063">Aspartyl esterase</keyword>
<dbReference type="SMART" id="SM00856">
    <property type="entry name" value="PMEI"/>
    <property type="match status" value="1"/>
</dbReference>
<dbReference type="AlphaFoldDB" id="A0A9Q0KMF9"/>
<dbReference type="Pfam" id="PF01095">
    <property type="entry name" value="Pectinesterase"/>
    <property type="match status" value="1"/>
</dbReference>
<accession>A0A9Q0KMF9</accession>
<dbReference type="Gene3D" id="2.160.20.10">
    <property type="entry name" value="Single-stranded right-handed beta-helix, Pectin lyase-like"/>
    <property type="match status" value="1"/>
</dbReference>
<comment type="similarity">
    <text evidence="2">In the N-terminal section; belongs to the PMEI family.</text>
</comment>
<comment type="caution">
    <text evidence="8">The sequence shown here is derived from an EMBL/GenBank/DDBJ whole genome shotgun (WGS) entry which is preliminary data.</text>
</comment>
<dbReference type="Proteomes" id="UP001141806">
    <property type="component" value="Unassembled WGS sequence"/>
</dbReference>
<evidence type="ECO:0000256" key="5">
    <source>
        <dbReference type="ARBA" id="ARBA00023085"/>
    </source>
</evidence>
<dbReference type="CDD" id="cd15798">
    <property type="entry name" value="PMEI-like_3"/>
    <property type="match status" value="1"/>
</dbReference>
<reference evidence="8" key="1">
    <citation type="journal article" date="2023" name="Plant J.">
        <title>The genome of the king protea, Protea cynaroides.</title>
        <authorList>
            <person name="Chang J."/>
            <person name="Duong T.A."/>
            <person name="Schoeman C."/>
            <person name="Ma X."/>
            <person name="Roodt D."/>
            <person name="Barker N."/>
            <person name="Li Z."/>
            <person name="Van de Peer Y."/>
            <person name="Mizrachi E."/>
        </authorList>
    </citation>
    <scope>NUCLEOTIDE SEQUENCE</scope>
    <source>
        <tissue evidence="8">Young leaves</tissue>
    </source>
</reference>
<feature type="domain" description="Pectinesterase inhibitor" evidence="7">
    <location>
        <begin position="21"/>
        <end position="162"/>
    </location>
</feature>
<comment type="pathway">
    <text evidence="1">Glycan metabolism; pectin degradation; 2-dehydro-3-deoxy-D-gluconate from pectin: step 1/5.</text>
</comment>
<evidence type="ECO:0000313" key="8">
    <source>
        <dbReference type="EMBL" id="KAJ4973232.1"/>
    </source>
</evidence>
<sequence>MDKLFVIGLVSAFLLLFVSRVTNGATMSSCSQTPYPEICTSFISSTSLVSSKGLHGVALSATLNQAQLAHGLILATDLSSFDEPAKVAWTDCAELYADSVSQLNRALLSNNWEDTQTWLSAAVANHQTCQDGFIELNSASYMSFLPPMLGNFSKLLSNSLAINNQAASTLSSSKPGGGRKLLSDGFPSWVSTADRKLLQSSTAAAQANLVVAADGSGNYTTISQALSAASNHGTSRFVIYVKSGTYYERIQISQTKIMLIGDGIDATIVTGSNNVVDGSTTFSSATAGKLSFLI</sequence>
<dbReference type="InterPro" id="IPR012334">
    <property type="entry name" value="Pectin_lyas_fold"/>
</dbReference>
<evidence type="ECO:0000256" key="3">
    <source>
        <dbReference type="ARBA" id="ARBA00007786"/>
    </source>
</evidence>
<dbReference type="GO" id="GO:0004857">
    <property type="term" value="F:enzyme inhibitor activity"/>
    <property type="evidence" value="ECO:0007669"/>
    <property type="project" value="InterPro"/>
</dbReference>
<dbReference type="GO" id="GO:0030599">
    <property type="term" value="F:pectinesterase activity"/>
    <property type="evidence" value="ECO:0007669"/>
    <property type="project" value="InterPro"/>
</dbReference>
<dbReference type="NCBIfam" id="TIGR01614">
    <property type="entry name" value="PME_inhib"/>
    <property type="match status" value="1"/>
</dbReference>
<evidence type="ECO:0000256" key="4">
    <source>
        <dbReference type="ARBA" id="ARBA00022801"/>
    </source>
</evidence>
<dbReference type="InterPro" id="IPR011050">
    <property type="entry name" value="Pectin_lyase_fold/virulence"/>
</dbReference>
<dbReference type="SUPFAM" id="SSF101148">
    <property type="entry name" value="Plant invertase/pectin methylesterase inhibitor"/>
    <property type="match status" value="1"/>
</dbReference>
<evidence type="ECO:0000259" key="7">
    <source>
        <dbReference type="SMART" id="SM00856"/>
    </source>
</evidence>
<dbReference type="InterPro" id="IPR006501">
    <property type="entry name" value="Pectinesterase_inhib_dom"/>
</dbReference>
<evidence type="ECO:0000256" key="1">
    <source>
        <dbReference type="ARBA" id="ARBA00005184"/>
    </source>
</evidence>
<gene>
    <name evidence="8" type="ORF">NE237_006406</name>
</gene>
<feature type="signal peptide" evidence="6">
    <location>
        <begin position="1"/>
        <end position="24"/>
    </location>
</feature>
<dbReference type="PANTHER" id="PTHR31707">
    <property type="entry name" value="PECTINESTERASE"/>
    <property type="match status" value="1"/>
</dbReference>
<protein>
    <recommendedName>
        <fullName evidence="7">Pectinesterase inhibitor domain-containing protein</fullName>
    </recommendedName>
</protein>
<evidence type="ECO:0000256" key="2">
    <source>
        <dbReference type="ARBA" id="ARBA00006027"/>
    </source>
</evidence>
<dbReference type="GO" id="GO:0042545">
    <property type="term" value="P:cell wall modification"/>
    <property type="evidence" value="ECO:0007669"/>
    <property type="project" value="InterPro"/>
</dbReference>
<dbReference type="OrthoDB" id="2019149at2759"/>
<dbReference type="SUPFAM" id="SSF51126">
    <property type="entry name" value="Pectin lyase-like"/>
    <property type="match status" value="1"/>
</dbReference>
<dbReference type="Pfam" id="PF04043">
    <property type="entry name" value="PMEI"/>
    <property type="match status" value="1"/>
</dbReference>
<comment type="similarity">
    <text evidence="3">In the C-terminal section; belongs to the pectinesterase family.</text>
</comment>